<dbReference type="AlphaFoldDB" id="A0A8J8B4X6"/>
<dbReference type="RefSeq" id="WP_211530855.1">
    <property type="nucleotide sequence ID" value="NZ_JWHL01000009.1"/>
</dbReference>
<dbReference type="PANTHER" id="PTHR10859:SF105">
    <property type="entry name" value="DOLICHYL-PHOSPHATE BETA-D-MANNOSYLTRANSFERASE"/>
    <property type="match status" value="1"/>
</dbReference>
<organism evidence="9 10">
    <name type="scientific">Methanocalculus chunghsingensis</name>
    <dbReference type="NCBI Taxonomy" id="156457"/>
    <lineage>
        <taxon>Archaea</taxon>
        <taxon>Methanobacteriati</taxon>
        <taxon>Methanobacteriota</taxon>
        <taxon>Stenosarchaea group</taxon>
        <taxon>Methanomicrobia</taxon>
        <taxon>Methanomicrobiales</taxon>
        <taxon>Methanocalculaceae</taxon>
        <taxon>Methanocalculus</taxon>
    </lineage>
</organism>
<keyword evidence="6" id="KW-1133">Transmembrane helix</keyword>
<evidence type="ECO:0000313" key="10">
    <source>
        <dbReference type="Proteomes" id="UP000730161"/>
    </source>
</evidence>
<dbReference type="EMBL" id="JWHL01000009">
    <property type="protein sequence ID" value="MBR1369161.1"/>
    <property type="molecule type" value="Genomic_DNA"/>
</dbReference>
<reference evidence="9" key="1">
    <citation type="submission" date="2014-12" db="EMBL/GenBank/DDBJ databases">
        <authorList>
            <person name="Huang H.-H."/>
            <person name="Chen S.-C."/>
            <person name="Lai M.-C."/>
        </authorList>
    </citation>
    <scope>NUCLEOTIDE SEQUENCE</scope>
    <source>
        <strain evidence="9">K1F9705b</strain>
    </source>
</reference>
<evidence type="ECO:0000256" key="7">
    <source>
        <dbReference type="ARBA" id="ARBA00023136"/>
    </source>
</evidence>
<evidence type="ECO:0000256" key="2">
    <source>
        <dbReference type="ARBA" id="ARBA00006739"/>
    </source>
</evidence>
<accession>A0A8J8B4X6</accession>
<dbReference type="InterPro" id="IPR001173">
    <property type="entry name" value="Glyco_trans_2-like"/>
</dbReference>
<comment type="similarity">
    <text evidence="2">Belongs to the glycosyltransferase 2 family.</text>
</comment>
<keyword evidence="4 9" id="KW-0808">Transferase</keyword>
<dbReference type="GO" id="GO:0012505">
    <property type="term" value="C:endomembrane system"/>
    <property type="evidence" value="ECO:0007669"/>
    <property type="project" value="UniProtKB-SubCell"/>
</dbReference>
<dbReference type="OrthoDB" id="351177at2157"/>
<dbReference type="Proteomes" id="UP000730161">
    <property type="component" value="Unassembled WGS sequence"/>
</dbReference>
<dbReference type="PANTHER" id="PTHR10859">
    <property type="entry name" value="GLYCOSYL TRANSFERASE"/>
    <property type="match status" value="1"/>
</dbReference>
<comment type="subcellular location">
    <subcellularLocation>
        <location evidence="1">Endomembrane system</location>
    </subcellularLocation>
</comment>
<name>A0A8J8B4X6_9EURY</name>
<dbReference type="InterPro" id="IPR035518">
    <property type="entry name" value="DPG_synthase"/>
</dbReference>
<protein>
    <submittedName>
        <fullName evidence="9">Glycosyl transferase</fullName>
    </submittedName>
</protein>
<keyword evidence="10" id="KW-1185">Reference proteome</keyword>
<dbReference type="Gene3D" id="3.90.550.10">
    <property type="entry name" value="Spore Coat Polysaccharide Biosynthesis Protein SpsA, Chain A"/>
    <property type="match status" value="1"/>
</dbReference>
<evidence type="ECO:0000313" key="9">
    <source>
        <dbReference type="EMBL" id="MBR1369161.1"/>
    </source>
</evidence>
<evidence type="ECO:0000259" key="8">
    <source>
        <dbReference type="Pfam" id="PF00535"/>
    </source>
</evidence>
<gene>
    <name evidence="9" type="ORF">RJ53_06510</name>
</gene>
<dbReference type="Pfam" id="PF00535">
    <property type="entry name" value="Glycos_transf_2"/>
    <property type="match status" value="1"/>
</dbReference>
<dbReference type="SUPFAM" id="SSF53448">
    <property type="entry name" value="Nucleotide-diphospho-sugar transferases"/>
    <property type="match status" value="1"/>
</dbReference>
<dbReference type="CDD" id="cd04188">
    <property type="entry name" value="DPG_synthase"/>
    <property type="match status" value="1"/>
</dbReference>
<evidence type="ECO:0000256" key="1">
    <source>
        <dbReference type="ARBA" id="ARBA00004308"/>
    </source>
</evidence>
<sequence length="236" mass="26754">MMEVSAVIPVYNDRKALEKAIPESISRLEEITGSFELLIAEDGSNDGSAEYVRSWEERDPRVRLLHADERLGRGRALNRAFMESRGAIFCYYDVDLATDMVHLADLIGAVRDGCAIATGSRLMPDSAIDRGHGREIASRGYNALVRFFLGSRLYDHQCGFKAFSRDLLTSLLPNVRAPHWFWDTEILVLAEREGYRVCEFPVVWRQGEQTTVKLSDVTGMGSDILKLWWRLHASKD</sequence>
<keyword evidence="3" id="KW-0328">Glycosyltransferase</keyword>
<feature type="domain" description="Glycosyltransferase 2-like" evidence="8">
    <location>
        <begin position="5"/>
        <end position="168"/>
    </location>
</feature>
<keyword evidence="5" id="KW-0812">Transmembrane</keyword>
<evidence type="ECO:0000256" key="4">
    <source>
        <dbReference type="ARBA" id="ARBA00022679"/>
    </source>
</evidence>
<dbReference type="GO" id="GO:0016757">
    <property type="term" value="F:glycosyltransferase activity"/>
    <property type="evidence" value="ECO:0007669"/>
    <property type="project" value="UniProtKB-KW"/>
</dbReference>
<evidence type="ECO:0000256" key="5">
    <source>
        <dbReference type="ARBA" id="ARBA00022692"/>
    </source>
</evidence>
<proteinExistence type="inferred from homology"/>
<comment type="caution">
    <text evidence="9">The sequence shown here is derived from an EMBL/GenBank/DDBJ whole genome shotgun (WGS) entry which is preliminary data.</text>
</comment>
<dbReference type="InterPro" id="IPR029044">
    <property type="entry name" value="Nucleotide-diphossugar_trans"/>
</dbReference>
<keyword evidence="7" id="KW-0472">Membrane</keyword>
<dbReference type="GO" id="GO:0006487">
    <property type="term" value="P:protein N-linked glycosylation"/>
    <property type="evidence" value="ECO:0007669"/>
    <property type="project" value="TreeGrafter"/>
</dbReference>
<evidence type="ECO:0000256" key="6">
    <source>
        <dbReference type="ARBA" id="ARBA00022989"/>
    </source>
</evidence>
<evidence type="ECO:0000256" key="3">
    <source>
        <dbReference type="ARBA" id="ARBA00022676"/>
    </source>
</evidence>